<dbReference type="Pfam" id="PF01425">
    <property type="entry name" value="Amidase"/>
    <property type="match status" value="1"/>
</dbReference>
<proteinExistence type="predicted"/>
<dbReference type="InterPro" id="IPR000120">
    <property type="entry name" value="Amidase"/>
</dbReference>
<protein>
    <submittedName>
        <fullName evidence="2">Amidase</fullName>
    </submittedName>
</protein>
<comment type="caution">
    <text evidence="2">The sequence shown here is derived from an EMBL/GenBank/DDBJ whole genome shotgun (WGS) entry which is preliminary data.</text>
</comment>
<dbReference type="PROSITE" id="PS00571">
    <property type="entry name" value="AMIDASES"/>
    <property type="match status" value="1"/>
</dbReference>
<reference evidence="2 3" key="1">
    <citation type="submission" date="2018-05" db="EMBL/GenBank/DDBJ databases">
        <authorList>
            <person name="Lanie J.A."/>
            <person name="Ng W.-L."/>
            <person name="Kazmierczak K.M."/>
            <person name="Andrzejewski T.M."/>
            <person name="Davidsen T.M."/>
            <person name="Wayne K.J."/>
            <person name="Tettelin H."/>
            <person name="Glass J.I."/>
            <person name="Rusch D."/>
            <person name="Podicherti R."/>
            <person name="Tsui H.-C.T."/>
            <person name="Winkler M.E."/>
        </authorList>
    </citation>
    <scope>NUCLEOTIDE SEQUENCE [LARGE SCALE GENOMIC DNA]</scope>
    <source>
        <strain evidence="2 3">BUT-10</strain>
    </source>
</reference>
<dbReference type="InterPro" id="IPR036928">
    <property type="entry name" value="AS_sf"/>
</dbReference>
<accession>A0A328B7C2</accession>
<dbReference type="OrthoDB" id="9811471at2"/>
<dbReference type="PANTHER" id="PTHR11895">
    <property type="entry name" value="TRANSAMIDASE"/>
    <property type="match status" value="1"/>
</dbReference>
<keyword evidence="3" id="KW-1185">Reference proteome</keyword>
<dbReference type="Gene3D" id="3.90.1300.10">
    <property type="entry name" value="Amidase signature (AS) domain"/>
    <property type="match status" value="1"/>
</dbReference>
<dbReference type="InterPro" id="IPR023631">
    <property type="entry name" value="Amidase_dom"/>
</dbReference>
<evidence type="ECO:0000259" key="1">
    <source>
        <dbReference type="Pfam" id="PF01425"/>
    </source>
</evidence>
<organism evidence="2 3">
    <name type="scientific">Phenylobacterium kunshanense</name>
    <dbReference type="NCBI Taxonomy" id="1445034"/>
    <lineage>
        <taxon>Bacteria</taxon>
        <taxon>Pseudomonadati</taxon>
        <taxon>Pseudomonadota</taxon>
        <taxon>Alphaproteobacteria</taxon>
        <taxon>Caulobacterales</taxon>
        <taxon>Caulobacteraceae</taxon>
        <taxon>Phenylobacterium</taxon>
    </lineage>
</organism>
<dbReference type="PANTHER" id="PTHR11895:SF176">
    <property type="entry name" value="AMIDASE AMID-RELATED"/>
    <property type="match status" value="1"/>
</dbReference>
<dbReference type="Proteomes" id="UP000249524">
    <property type="component" value="Unassembled WGS sequence"/>
</dbReference>
<feature type="domain" description="Amidase" evidence="1">
    <location>
        <begin position="39"/>
        <end position="405"/>
    </location>
</feature>
<evidence type="ECO:0000313" key="3">
    <source>
        <dbReference type="Proteomes" id="UP000249524"/>
    </source>
</evidence>
<gene>
    <name evidence="2" type="ORF">DJ019_19465</name>
</gene>
<sequence length="429" mass="45083">MVSPMTPQQALDRIRRYDGRLNAFVQVFDPPLEIGRARGPTVAIKDLIDVAGVPTGGGARIPLDPSPARHAIVVERLLQAGWRVIGKTQTVELAYGGWGTNRAVGAPWNPWDAAVHRAPGGSSSGSAVAVAAGLCDAALGSDTGGSVRIPAATCGVVGLKPGRGLVSLEGVHPLSPSLDTVGALARDVRTAALTLAAISGPDGATADRGPFDAEAALGADSAGRRIAAMPTEDLAPLDPEVARLYEEALERLRDAGMIVEIVRPPRALEASFGPNGWLMAGEGWRIWRERIAHYRELMDPWIVRRFEAGREVSDDRLSEIHLERAASQAEVRDWLAGYHGLVSPTCPIPAPPINGVDETISPLSRLTRAANYLDLPGISVPCGLTAAGLPVGLQILGNPRDEAGVVTLGAAFERVSGWNGRTPDLTGFG</sequence>
<dbReference type="AlphaFoldDB" id="A0A328B7C2"/>
<dbReference type="EMBL" id="QFYS01000012">
    <property type="protein sequence ID" value="RAK62311.1"/>
    <property type="molecule type" value="Genomic_DNA"/>
</dbReference>
<name>A0A328B7C2_9CAUL</name>
<evidence type="ECO:0000313" key="2">
    <source>
        <dbReference type="EMBL" id="RAK62311.1"/>
    </source>
</evidence>
<dbReference type="InterPro" id="IPR020556">
    <property type="entry name" value="Amidase_CS"/>
</dbReference>
<dbReference type="GO" id="GO:0003824">
    <property type="term" value="F:catalytic activity"/>
    <property type="evidence" value="ECO:0007669"/>
    <property type="project" value="InterPro"/>
</dbReference>
<dbReference type="SUPFAM" id="SSF75304">
    <property type="entry name" value="Amidase signature (AS) enzymes"/>
    <property type="match status" value="1"/>
</dbReference>